<dbReference type="PANTHER" id="PTHR37984:SF5">
    <property type="entry name" value="PROTEIN NYNRIN-LIKE"/>
    <property type="match status" value="1"/>
</dbReference>
<feature type="compositionally biased region" description="Basic and acidic residues" evidence="14">
    <location>
        <begin position="75"/>
        <end position="96"/>
    </location>
</feature>
<dbReference type="InterPro" id="IPR016197">
    <property type="entry name" value="Chromo-like_dom_sf"/>
</dbReference>
<dbReference type="InterPro" id="IPR001584">
    <property type="entry name" value="Integrase_cat-core"/>
</dbReference>
<evidence type="ECO:0000256" key="10">
    <source>
        <dbReference type="ARBA" id="ARBA00023172"/>
    </source>
</evidence>
<feature type="region of interest" description="Disordered" evidence="14">
    <location>
        <begin position="418"/>
        <end position="440"/>
    </location>
</feature>
<evidence type="ECO:0000256" key="1">
    <source>
        <dbReference type="ARBA" id="ARBA00022670"/>
    </source>
</evidence>
<feature type="region of interest" description="Disordered" evidence="14">
    <location>
        <begin position="1"/>
        <end position="22"/>
    </location>
</feature>
<proteinExistence type="predicted"/>
<keyword evidence="12" id="KW-0862">Zinc</keyword>
<keyword evidence="9" id="KW-0238">DNA-binding</keyword>
<dbReference type="CDD" id="cd09274">
    <property type="entry name" value="RNase_HI_RT_Ty3"/>
    <property type="match status" value="1"/>
</dbReference>
<dbReference type="Pfam" id="PF24626">
    <property type="entry name" value="SH3_Tf2-1"/>
    <property type="match status" value="1"/>
</dbReference>
<dbReference type="Proteomes" id="UP000265515">
    <property type="component" value="Unassembled WGS sequence"/>
</dbReference>
<keyword evidence="3" id="KW-0064">Aspartyl protease</keyword>
<name>A0A388KIG1_CHABU</name>
<keyword evidence="1" id="KW-0645">Protease</keyword>
<evidence type="ECO:0000256" key="13">
    <source>
        <dbReference type="SAM" id="Coils"/>
    </source>
</evidence>
<evidence type="ECO:0000256" key="14">
    <source>
        <dbReference type="SAM" id="MobiDB-lite"/>
    </source>
</evidence>
<reference evidence="17 18" key="1">
    <citation type="journal article" date="2018" name="Cell">
        <title>The Chara Genome: Secondary Complexity and Implications for Plant Terrestrialization.</title>
        <authorList>
            <person name="Nishiyama T."/>
            <person name="Sakayama H."/>
            <person name="Vries J.D."/>
            <person name="Buschmann H."/>
            <person name="Saint-Marcoux D."/>
            <person name="Ullrich K.K."/>
            <person name="Haas F.B."/>
            <person name="Vanderstraeten L."/>
            <person name="Becker D."/>
            <person name="Lang D."/>
            <person name="Vosolsobe S."/>
            <person name="Rombauts S."/>
            <person name="Wilhelmsson P.K.I."/>
            <person name="Janitza P."/>
            <person name="Kern R."/>
            <person name="Heyl A."/>
            <person name="Rumpler F."/>
            <person name="Villalobos L.I.A.C."/>
            <person name="Clay J.M."/>
            <person name="Skokan R."/>
            <person name="Toyoda A."/>
            <person name="Suzuki Y."/>
            <person name="Kagoshima H."/>
            <person name="Schijlen E."/>
            <person name="Tajeshwar N."/>
            <person name="Catarino B."/>
            <person name="Hetherington A.J."/>
            <person name="Saltykova A."/>
            <person name="Bonnot C."/>
            <person name="Breuninger H."/>
            <person name="Symeonidi A."/>
            <person name="Radhakrishnan G.V."/>
            <person name="Van Nieuwerburgh F."/>
            <person name="Deforce D."/>
            <person name="Chang C."/>
            <person name="Karol K.G."/>
            <person name="Hedrich R."/>
            <person name="Ulvskov P."/>
            <person name="Glockner G."/>
            <person name="Delwiche C.F."/>
            <person name="Petrasek J."/>
            <person name="Van de Peer Y."/>
            <person name="Friml J."/>
            <person name="Beilby M."/>
            <person name="Dolan L."/>
            <person name="Kohara Y."/>
            <person name="Sugano S."/>
            <person name="Fujiyama A."/>
            <person name="Delaux P.-M."/>
            <person name="Quint M."/>
            <person name="TheiBen G."/>
            <person name="Hagemann M."/>
            <person name="Harholt J."/>
            <person name="Dunand C."/>
            <person name="Zachgo S."/>
            <person name="Langdale J."/>
            <person name="Maumus F."/>
            <person name="Straeten D.V.D."/>
            <person name="Gould S.B."/>
            <person name="Rensing S.A."/>
        </authorList>
    </citation>
    <scope>NUCLEOTIDE SEQUENCE [LARGE SCALE GENOMIC DNA]</scope>
    <source>
        <strain evidence="17 18">S276</strain>
    </source>
</reference>
<dbReference type="SUPFAM" id="SSF53098">
    <property type="entry name" value="Ribonuclease H-like"/>
    <property type="match status" value="1"/>
</dbReference>
<dbReference type="Gene3D" id="1.10.340.70">
    <property type="match status" value="1"/>
</dbReference>
<keyword evidence="11" id="KW-0511">Multifunctional enzyme</keyword>
<dbReference type="InterPro" id="IPR043502">
    <property type="entry name" value="DNA/RNA_pol_sf"/>
</dbReference>
<comment type="caution">
    <text evidence="17">The sequence shown here is derived from an EMBL/GenBank/DDBJ whole genome shotgun (WGS) entry which is preliminary data.</text>
</comment>
<evidence type="ECO:0000256" key="3">
    <source>
        <dbReference type="ARBA" id="ARBA00022750"/>
    </source>
</evidence>
<dbReference type="FunFam" id="3.30.70.270:FF:000020">
    <property type="entry name" value="Transposon Tf2-6 polyprotein-like Protein"/>
    <property type="match status" value="1"/>
</dbReference>
<feature type="domain" description="CCHC-type" evidence="15">
    <location>
        <begin position="457"/>
        <end position="472"/>
    </location>
</feature>
<dbReference type="InterPro" id="IPR001878">
    <property type="entry name" value="Znf_CCHC"/>
</dbReference>
<dbReference type="InterPro" id="IPR000477">
    <property type="entry name" value="RT_dom"/>
</dbReference>
<dbReference type="GO" id="GO:0003964">
    <property type="term" value="F:RNA-directed DNA polymerase activity"/>
    <property type="evidence" value="ECO:0007669"/>
    <property type="project" value="UniProtKB-KW"/>
</dbReference>
<feature type="region of interest" description="Disordered" evidence="14">
    <location>
        <begin position="497"/>
        <end position="519"/>
    </location>
</feature>
<keyword evidence="18" id="KW-1185">Reference proteome</keyword>
<dbReference type="Gene3D" id="3.30.70.270">
    <property type="match status" value="2"/>
</dbReference>
<evidence type="ECO:0000256" key="11">
    <source>
        <dbReference type="ARBA" id="ARBA00023268"/>
    </source>
</evidence>
<evidence type="ECO:0000256" key="2">
    <source>
        <dbReference type="ARBA" id="ARBA00022723"/>
    </source>
</evidence>
<evidence type="ECO:0000256" key="12">
    <source>
        <dbReference type="PROSITE-ProRule" id="PRU00047"/>
    </source>
</evidence>
<keyword evidence="5" id="KW-0460">Magnesium</keyword>
<feature type="domain" description="Integrase catalytic" evidence="16">
    <location>
        <begin position="928"/>
        <end position="1088"/>
    </location>
</feature>
<feature type="region of interest" description="Disordered" evidence="14">
    <location>
        <begin position="57"/>
        <end position="96"/>
    </location>
</feature>
<dbReference type="InterPro" id="IPR012337">
    <property type="entry name" value="RNaseH-like_sf"/>
</dbReference>
<evidence type="ECO:0000256" key="6">
    <source>
        <dbReference type="ARBA" id="ARBA00022908"/>
    </source>
</evidence>
<dbReference type="InterPro" id="IPR043128">
    <property type="entry name" value="Rev_trsase/Diguanyl_cyclase"/>
</dbReference>
<evidence type="ECO:0000259" key="15">
    <source>
        <dbReference type="PROSITE" id="PS50158"/>
    </source>
</evidence>
<dbReference type="GO" id="GO:0003887">
    <property type="term" value="F:DNA-directed DNA polymerase activity"/>
    <property type="evidence" value="ECO:0007669"/>
    <property type="project" value="UniProtKB-KW"/>
</dbReference>
<dbReference type="PROSITE" id="PS50994">
    <property type="entry name" value="INTEGRASE"/>
    <property type="match status" value="1"/>
</dbReference>
<keyword evidence="12" id="KW-0863">Zinc-finger</keyword>
<evidence type="ECO:0000259" key="16">
    <source>
        <dbReference type="PROSITE" id="PS50994"/>
    </source>
</evidence>
<gene>
    <name evidence="17" type="ORF">CBR_g4661</name>
</gene>
<dbReference type="OrthoDB" id="2013610at2759"/>
<dbReference type="PROSITE" id="PS50158">
    <property type="entry name" value="ZF_CCHC"/>
    <property type="match status" value="1"/>
</dbReference>
<dbReference type="InterPro" id="IPR056924">
    <property type="entry name" value="SH3_Tf2-1"/>
</dbReference>
<evidence type="ECO:0008006" key="19">
    <source>
        <dbReference type="Google" id="ProtNLM"/>
    </source>
</evidence>
<dbReference type="SUPFAM" id="SSF56672">
    <property type="entry name" value="DNA/RNA polymerases"/>
    <property type="match status" value="1"/>
</dbReference>
<dbReference type="PANTHER" id="PTHR37984">
    <property type="entry name" value="PROTEIN CBG26694"/>
    <property type="match status" value="1"/>
</dbReference>
<dbReference type="InterPro" id="IPR041577">
    <property type="entry name" value="RT_RNaseH_2"/>
</dbReference>
<accession>A0A388KIG1</accession>
<evidence type="ECO:0000313" key="18">
    <source>
        <dbReference type="Proteomes" id="UP000265515"/>
    </source>
</evidence>
<feature type="compositionally biased region" description="Polar residues" evidence="14">
    <location>
        <begin position="7"/>
        <end position="18"/>
    </location>
</feature>
<dbReference type="InterPro" id="IPR041588">
    <property type="entry name" value="Integrase_H2C2"/>
</dbReference>
<organism evidence="17 18">
    <name type="scientific">Chara braunii</name>
    <name type="common">Braun's stonewort</name>
    <dbReference type="NCBI Taxonomy" id="69332"/>
    <lineage>
        <taxon>Eukaryota</taxon>
        <taxon>Viridiplantae</taxon>
        <taxon>Streptophyta</taxon>
        <taxon>Charophyceae</taxon>
        <taxon>Charales</taxon>
        <taxon>Characeae</taxon>
        <taxon>Chara</taxon>
    </lineage>
</organism>
<dbReference type="Pfam" id="PF00078">
    <property type="entry name" value="RVT_1"/>
    <property type="match status" value="1"/>
</dbReference>
<feature type="compositionally biased region" description="Polar residues" evidence="14">
    <location>
        <begin position="507"/>
        <end position="519"/>
    </location>
</feature>
<feature type="coiled-coil region" evidence="13">
    <location>
        <begin position="1112"/>
        <end position="1139"/>
    </location>
</feature>
<dbReference type="EMBL" id="BFEA01000121">
    <property type="protein sequence ID" value="GBG69832.1"/>
    <property type="molecule type" value="Genomic_DNA"/>
</dbReference>
<dbReference type="GO" id="GO:0004190">
    <property type="term" value="F:aspartic-type endopeptidase activity"/>
    <property type="evidence" value="ECO:0007669"/>
    <property type="project" value="UniProtKB-KW"/>
</dbReference>
<dbReference type="GO" id="GO:0006310">
    <property type="term" value="P:DNA recombination"/>
    <property type="evidence" value="ECO:0007669"/>
    <property type="project" value="UniProtKB-KW"/>
</dbReference>
<keyword evidence="8" id="KW-0808">Transferase</keyword>
<evidence type="ECO:0000256" key="4">
    <source>
        <dbReference type="ARBA" id="ARBA00022801"/>
    </source>
</evidence>
<sequence length="1310" mass="150122">MVDTRSGKSTAPYTQAQEEQAAAILRERREKKEKKELLKQAKLKAIAEEMIRLQQEEEEKRRVVEEAAAEEEEVKEGPLERRRREERGKSSGTKAEDKWMEKKISEWVANLSLGEDEEALLYVLQKEREAFVRELEAKEDPMGRQAMDDEKRLEWKLCLAREKKRRREDANWMATEVEQIQAWRQEVQAQAETSPKLDKILGYLEVLNRDARAENDLEDDFDGSDGGNGVTAVCSVVRTLDVTAYDHIHIYGSQYEEIRELVGHHAVPFGRHLGLADFWSSTFDMDIKISLRPAIRIRPHHQIVYRMQLATMTIKLKSSPNELAREANINMHNFPSFSKMALDREAKIGHGQAPTTDGRKKTLPPNWKAKGRLMFVDNDGSIIEVDEHFQEGVGSEAGSIEASEGGVVTVVAQKGKATGRCRGGSQSRSQVDPNAPPWEKAGLTEDVWRDRYSRQACIRCGQYGHSQYKCRNKKCSGKHVGPVGIVAVPARVEVVETPSPSREMAQATDSNVVPQTRSDPSSLCSMNVFESLEELEVEWSRSDPLASWTALVKAPKGEMFVSEVVIGGRKAGAYYDTACLDDILIFSKTVEEHVAHLDKVLSLLRQHKFKINGEKCEFGRTCVLYLGHEISAEGLKPDDVKVASIRDWPRPRSVTEMRSFLGMTGYYRNFVENYSIVAAPLTDLTRLDTPWEWTERCEAAFRHLKHALTHYEVLKLPDPDKPFIVTTDASQYGIGAVLAQQEGEKLNPVEYMSKKMPSQKLAKSTYEKELYAVYKALTHWRHYLLGRFFILRTDHQTMRWMRTQPVLSDALKRWIEVIEQYDFEPQYIKGEYNKVADALSRRPDFSGALITEFGLEDTVTQSLVEAYREDPFMAEIIRRLEAKDKVTSKFWWPTMMKDVKLYVETCQVCQRDKPRTQAPLGLLKPPPIPERPGESLSMDFMDTLITSKSRMRYMYVIVDRFTKYARLVAMPETAKTEYVIQMFKENWVRDFGLPKSIVSDRDVRFTSELWKAAVAEQGTQLQMTSGNHPEANGQAEQLNRAVQHLLRHYIKPNQVEWDEKLALIPSLYNNAVHSATGVSPNSLLLTFKPRLPLDFLLPENQPTAAPGTLEFAYRYEQKMQQAVEQMQKAQAAMIESENRHRRPSAFQVGDRVWVKSSELGQVYGISHKLMPQYFGPWEVLDIVGIDPDGPSYVIRIPGYLRTYPVFHASKLAPFKETDQFPTHRSMLPPTMDREVDIDGIVDHRELPVSRPAGRGRPPKPKLQYHVRFRHHTDLKEDRWFTREELMQTAPQVVAQYERSLQKGKLPKVED</sequence>
<dbReference type="InterPro" id="IPR036397">
    <property type="entry name" value="RNaseH_sf"/>
</dbReference>
<dbReference type="Gene3D" id="3.30.420.10">
    <property type="entry name" value="Ribonuclease H-like superfamily/Ribonuclease H"/>
    <property type="match status" value="1"/>
</dbReference>
<keyword evidence="10" id="KW-0233">DNA recombination</keyword>
<evidence type="ECO:0000256" key="8">
    <source>
        <dbReference type="ARBA" id="ARBA00022932"/>
    </source>
</evidence>
<evidence type="ECO:0000313" key="17">
    <source>
        <dbReference type="EMBL" id="GBG69832.1"/>
    </source>
</evidence>
<dbReference type="GO" id="GO:0006508">
    <property type="term" value="P:proteolysis"/>
    <property type="evidence" value="ECO:0007669"/>
    <property type="project" value="UniProtKB-KW"/>
</dbReference>
<protein>
    <recommendedName>
        <fullName evidence="19">Integrase catalytic domain-containing protein</fullName>
    </recommendedName>
</protein>
<keyword evidence="13" id="KW-0175">Coiled coil</keyword>
<dbReference type="GO" id="GO:0008270">
    <property type="term" value="F:zinc ion binding"/>
    <property type="evidence" value="ECO:0007669"/>
    <property type="project" value="UniProtKB-KW"/>
</dbReference>
<dbReference type="Gramene" id="GBG69832">
    <property type="protein sequence ID" value="GBG69832"/>
    <property type="gene ID" value="CBR_g4661"/>
</dbReference>
<dbReference type="Pfam" id="PF17921">
    <property type="entry name" value="Integrase_H2C2"/>
    <property type="match status" value="1"/>
</dbReference>
<dbReference type="GO" id="GO:0003677">
    <property type="term" value="F:DNA binding"/>
    <property type="evidence" value="ECO:0007669"/>
    <property type="project" value="UniProtKB-KW"/>
</dbReference>
<keyword evidence="4" id="KW-0378">Hydrolase</keyword>
<evidence type="ECO:0000256" key="7">
    <source>
        <dbReference type="ARBA" id="ARBA00022918"/>
    </source>
</evidence>
<evidence type="ECO:0000256" key="5">
    <source>
        <dbReference type="ARBA" id="ARBA00022842"/>
    </source>
</evidence>
<keyword evidence="6" id="KW-0229">DNA integration</keyword>
<keyword evidence="7" id="KW-0695">RNA-directed DNA polymerase</keyword>
<dbReference type="SUPFAM" id="SSF54160">
    <property type="entry name" value="Chromo domain-like"/>
    <property type="match status" value="1"/>
</dbReference>
<evidence type="ECO:0000256" key="9">
    <source>
        <dbReference type="ARBA" id="ARBA00023125"/>
    </source>
</evidence>
<dbReference type="InterPro" id="IPR050951">
    <property type="entry name" value="Retrovirus_Pol_polyprotein"/>
</dbReference>
<keyword evidence="8" id="KW-0239">DNA-directed DNA polymerase</keyword>
<keyword evidence="2" id="KW-0479">Metal-binding</keyword>
<dbReference type="Pfam" id="PF17919">
    <property type="entry name" value="RT_RNaseH_2"/>
    <property type="match status" value="1"/>
</dbReference>
<keyword evidence="8" id="KW-0548">Nucleotidyltransferase</keyword>
<dbReference type="GO" id="GO:0015074">
    <property type="term" value="P:DNA integration"/>
    <property type="evidence" value="ECO:0007669"/>
    <property type="project" value="UniProtKB-KW"/>
</dbReference>
<dbReference type="Pfam" id="PF00665">
    <property type="entry name" value="rve"/>
    <property type="match status" value="1"/>
</dbReference>